<evidence type="ECO:0000313" key="10">
    <source>
        <dbReference type="Proteomes" id="UP000010798"/>
    </source>
</evidence>
<accession>L0DL35</accession>
<evidence type="ECO:0000256" key="1">
    <source>
        <dbReference type="ARBA" id="ARBA00004141"/>
    </source>
</evidence>
<evidence type="ECO:0000256" key="4">
    <source>
        <dbReference type="ARBA" id="ARBA00022692"/>
    </source>
</evidence>
<keyword evidence="6 8" id="KW-0472">Membrane</keyword>
<evidence type="ECO:0000256" key="6">
    <source>
        <dbReference type="ARBA" id="ARBA00023136"/>
    </source>
</evidence>
<dbReference type="Proteomes" id="UP000010798">
    <property type="component" value="Chromosome"/>
</dbReference>
<evidence type="ECO:0000256" key="8">
    <source>
        <dbReference type="SAM" id="Phobius"/>
    </source>
</evidence>
<gene>
    <name evidence="9" type="ordered locus">Sinac_5998</name>
</gene>
<feature type="transmembrane region" description="Helical" evidence="8">
    <location>
        <begin position="258"/>
        <end position="277"/>
    </location>
</feature>
<dbReference type="Gene3D" id="1.20.1730.10">
    <property type="entry name" value="Sodium/glucose cotransporter"/>
    <property type="match status" value="1"/>
</dbReference>
<feature type="transmembrane region" description="Helical" evidence="8">
    <location>
        <begin position="343"/>
        <end position="369"/>
    </location>
</feature>
<feature type="transmembrane region" description="Helical" evidence="8">
    <location>
        <begin position="449"/>
        <end position="469"/>
    </location>
</feature>
<evidence type="ECO:0000313" key="9">
    <source>
        <dbReference type="EMBL" id="AGA30109.1"/>
    </source>
</evidence>
<protein>
    <submittedName>
        <fullName evidence="9">Na+/panthothenate symporter</fullName>
    </submittedName>
</protein>
<dbReference type="InterPro" id="IPR001734">
    <property type="entry name" value="Na/solute_symporter"/>
</dbReference>
<dbReference type="EMBL" id="CP003364">
    <property type="protein sequence ID" value="AGA30109.1"/>
    <property type="molecule type" value="Genomic_DNA"/>
</dbReference>
<feature type="transmembrane region" description="Helical" evidence="8">
    <location>
        <begin position="298"/>
        <end position="323"/>
    </location>
</feature>
<evidence type="ECO:0000256" key="7">
    <source>
        <dbReference type="RuleBase" id="RU362091"/>
    </source>
</evidence>
<feature type="transmembrane region" description="Helical" evidence="8">
    <location>
        <begin position="12"/>
        <end position="34"/>
    </location>
</feature>
<sequence>MNPAQTIHAQPPTLIALLLFTLISLGLGVVANLAQRKGTFLEKYFLGGRSLGAFAVALTAAVMSGGTFVGFPSLVYSFGWVVALWIASYMVAPVTVLGILGKRIGQLSRKTGAITLPDLFRERFGSPTLGLMTSLLVMFFLVCNLVAQFAAGARIMKIVLPVETTSWFVGAEVAATTDAGYYIGLAIFTATVVAYTTYGGFLAAIWTDVFQSIIMAIGVMLLFPLAMTASGGFAQATYSGMAQTDPGFGFGPGAGREFHPLGLAISFFFMWAITGMGQPSTLVRLMAFRDSRTLRYSIIYLTIYNALIYIPLLFIFVAARSILPNLASSDDVMPSLVIKLANPYVAGLILAAPYGAVLSTVSGWLLIVSSGLVRDLYQRFFRPTATEREIAWASYSTTVGIGLLVAVVALNPPKYLQLIIVFSSTGMAAAFLMPALLGSFWRRSTAAGAIAAMATGTAVTLGLYVLGTLGPERLHLGWLFAPNPDIGAASSFRPYYLLGFDPCIWGLSASLAAGLIGSWLSPLPPEDRVALLFDAQPADAPAPATLDLHPETKVSTA</sequence>
<dbReference type="InterPro" id="IPR050277">
    <property type="entry name" value="Sodium:Solute_Symporter"/>
</dbReference>
<dbReference type="InterPro" id="IPR038377">
    <property type="entry name" value="Na/Glc_symporter_sf"/>
</dbReference>
<evidence type="ECO:0000256" key="3">
    <source>
        <dbReference type="ARBA" id="ARBA00022448"/>
    </source>
</evidence>
<feature type="transmembrane region" description="Helical" evidence="8">
    <location>
        <begin position="46"/>
        <end position="71"/>
    </location>
</feature>
<dbReference type="GO" id="GO:0005886">
    <property type="term" value="C:plasma membrane"/>
    <property type="evidence" value="ECO:0007669"/>
    <property type="project" value="TreeGrafter"/>
</dbReference>
<dbReference type="HOGENOM" id="CLU_018808_15_2_0"/>
<feature type="transmembrane region" description="Helical" evidence="8">
    <location>
        <begin position="390"/>
        <end position="409"/>
    </location>
</feature>
<proteinExistence type="inferred from homology"/>
<keyword evidence="3" id="KW-0813">Transport</keyword>
<feature type="transmembrane region" description="Helical" evidence="8">
    <location>
        <begin position="415"/>
        <end position="437"/>
    </location>
</feature>
<dbReference type="PANTHER" id="PTHR48086:SF4">
    <property type="entry name" value="SODIUM_PANTOTHENATE SYMPORTER"/>
    <property type="match status" value="1"/>
</dbReference>
<dbReference type="PANTHER" id="PTHR48086">
    <property type="entry name" value="SODIUM/PROLINE SYMPORTER-RELATED"/>
    <property type="match status" value="1"/>
</dbReference>
<dbReference type="KEGG" id="saci:Sinac_5998"/>
<evidence type="ECO:0000256" key="5">
    <source>
        <dbReference type="ARBA" id="ARBA00022989"/>
    </source>
</evidence>
<dbReference type="Pfam" id="PF00474">
    <property type="entry name" value="SSF"/>
    <property type="match status" value="1"/>
</dbReference>
<dbReference type="GO" id="GO:0015233">
    <property type="term" value="F:pantothenate transmembrane transporter activity"/>
    <property type="evidence" value="ECO:0007669"/>
    <property type="project" value="TreeGrafter"/>
</dbReference>
<keyword evidence="10" id="KW-1185">Reference proteome</keyword>
<name>L0DL35_SINAD</name>
<dbReference type="OrthoDB" id="9810181at2"/>
<dbReference type="AlphaFoldDB" id="L0DL35"/>
<dbReference type="RefSeq" id="WP_015249200.1">
    <property type="nucleotide sequence ID" value="NC_019892.1"/>
</dbReference>
<keyword evidence="4 8" id="KW-0812">Transmembrane</keyword>
<organism evidence="9 10">
    <name type="scientific">Singulisphaera acidiphila (strain ATCC BAA-1392 / DSM 18658 / VKM B-2454 / MOB10)</name>
    <dbReference type="NCBI Taxonomy" id="886293"/>
    <lineage>
        <taxon>Bacteria</taxon>
        <taxon>Pseudomonadati</taxon>
        <taxon>Planctomycetota</taxon>
        <taxon>Planctomycetia</taxon>
        <taxon>Isosphaerales</taxon>
        <taxon>Isosphaeraceae</taxon>
        <taxon>Singulisphaera</taxon>
    </lineage>
</organism>
<comment type="subcellular location">
    <subcellularLocation>
        <location evidence="1">Membrane</location>
        <topology evidence="1">Multi-pass membrane protein</topology>
    </subcellularLocation>
</comment>
<feature type="transmembrane region" description="Helical" evidence="8">
    <location>
        <begin position="77"/>
        <end position="100"/>
    </location>
</feature>
<keyword evidence="5 8" id="KW-1133">Transmembrane helix</keyword>
<reference evidence="9 10" key="1">
    <citation type="submission" date="2012-02" db="EMBL/GenBank/DDBJ databases">
        <title>Complete sequence of chromosome of Singulisphaera acidiphila DSM 18658.</title>
        <authorList>
            <consortium name="US DOE Joint Genome Institute (JGI-PGF)"/>
            <person name="Lucas S."/>
            <person name="Copeland A."/>
            <person name="Lapidus A."/>
            <person name="Glavina del Rio T."/>
            <person name="Dalin E."/>
            <person name="Tice H."/>
            <person name="Bruce D."/>
            <person name="Goodwin L."/>
            <person name="Pitluck S."/>
            <person name="Peters L."/>
            <person name="Ovchinnikova G."/>
            <person name="Chertkov O."/>
            <person name="Kyrpides N."/>
            <person name="Mavromatis K."/>
            <person name="Ivanova N."/>
            <person name="Brettin T."/>
            <person name="Detter J.C."/>
            <person name="Han C."/>
            <person name="Larimer F."/>
            <person name="Land M."/>
            <person name="Hauser L."/>
            <person name="Markowitz V."/>
            <person name="Cheng J.-F."/>
            <person name="Hugenholtz P."/>
            <person name="Woyke T."/>
            <person name="Wu D."/>
            <person name="Tindall B."/>
            <person name="Pomrenke H."/>
            <person name="Brambilla E."/>
            <person name="Klenk H.-P."/>
            <person name="Eisen J.A."/>
        </authorList>
    </citation>
    <scope>NUCLEOTIDE SEQUENCE [LARGE SCALE GENOMIC DNA]</scope>
    <source>
        <strain evidence="10">ATCC BAA-1392 / DSM 18658 / VKM B-2454 / MOB10</strain>
    </source>
</reference>
<dbReference type="eggNOG" id="COG4145">
    <property type="taxonomic scope" value="Bacteria"/>
</dbReference>
<evidence type="ECO:0000256" key="2">
    <source>
        <dbReference type="ARBA" id="ARBA00006434"/>
    </source>
</evidence>
<feature type="transmembrane region" description="Helical" evidence="8">
    <location>
        <begin position="213"/>
        <end position="238"/>
    </location>
</feature>
<comment type="similarity">
    <text evidence="2 7">Belongs to the sodium:solute symporter (SSF) (TC 2.A.21) family.</text>
</comment>
<feature type="transmembrane region" description="Helical" evidence="8">
    <location>
        <begin position="181"/>
        <end position="206"/>
    </location>
</feature>
<dbReference type="PROSITE" id="PS50283">
    <property type="entry name" value="NA_SOLUT_SYMP_3"/>
    <property type="match status" value="1"/>
</dbReference>
<feature type="transmembrane region" description="Helical" evidence="8">
    <location>
        <begin position="129"/>
        <end position="151"/>
    </location>
</feature>
<dbReference type="STRING" id="886293.Sinac_5998"/>